<organism evidence="1 2">
    <name type="scientific">Termititenax aidoneus</name>
    <dbReference type="NCBI Taxonomy" id="2218524"/>
    <lineage>
        <taxon>Bacteria</taxon>
        <taxon>Bacillati</taxon>
        <taxon>Candidatus Margulisiibacteriota</taxon>
        <taxon>Candidatus Termititenacia</taxon>
        <taxon>Candidatus Termititenacales</taxon>
        <taxon>Candidatus Termititenacaceae</taxon>
        <taxon>Candidatus Termititenax</taxon>
    </lineage>
</organism>
<dbReference type="Gene3D" id="1.10.10.10">
    <property type="entry name" value="Winged helix-like DNA-binding domain superfamily/Winged helix DNA-binding domain"/>
    <property type="match status" value="1"/>
</dbReference>
<accession>A0A388T9Y2</accession>
<protein>
    <submittedName>
        <fullName evidence="1">Uncharacterized protein</fullName>
    </submittedName>
</protein>
<dbReference type="AlphaFoldDB" id="A0A388T9Y2"/>
<proteinExistence type="predicted"/>
<evidence type="ECO:0000313" key="1">
    <source>
        <dbReference type="EMBL" id="GBR73048.1"/>
    </source>
</evidence>
<keyword evidence="2" id="KW-1185">Reference proteome</keyword>
<dbReference type="SUPFAM" id="SSF88659">
    <property type="entry name" value="Sigma3 and sigma4 domains of RNA polymerase sigma factors"/>
    <property type="match status" value="1"/>
</dbReference>
<evidence type="ECO:0000313" key="2">
    <source>
        <dbReference type="Proteomes" id="UP000269352"/>
    </source>
</evidence>
<dbReference type="InterPro" id="IPR036388">
    <property type="entry name" value="WH-like_DNA-bd_sf"/>
</dbReference>
<dbReference type="InterPro" id="IPR013324">
    <property type="entry name" value="RNA_pol_sigma_r3/r4-like"/>
</dbReference>
<dbReference type="EMBL" id="BGZN01000005">
    <property type="protein sequence ID" value="GBR73048.1"/>
    <property type="molecule type" value="Genomic_DNA"/>
</dbReference>
<dbReference type="Proteomes" id="UP000269352">
    <property type="component" value="Unassembled WGS sequence"/>
</dbReference>
<sequence>MLEDKIEIKRLSALVNEALTLLPDQRREIVGFSFGLEGRPKIPMTEIAEHLHINIDQANKELAEALKTVGGIVEFNLNYSENALPNPGQFF</sequence>
<name>A0A388T9Y2_TERA1</name>
<reference evidence="1 2" key="1">
    <citation type="journal article" date="2019" name="ISME J.">
        <title>Genome analyses of uncultured TG2/ZB3 bacteria in 'Margulisbacteria' specifically attached to ectosymbiotic spirochetes of protists in the termite gut.</title>
        <authorList>
            <person name="Utami Y.D."/>
            <person name="Kuwahara H."/>
            <person name="Igai K."/>
            <person name="Murakami T."/>
            <person name="Sugaya K."/>
            <person name="Morikawa T."/>
            <person name="Nagura Y."/>
            <person name="Yuki M."/>
            <person name="Deevong P."/>
            <person name="Inoue T."/>
            <person name="Kihara K."/>
            <person name="Lo N."/>
            <person name="Yamada A."/>
            <person name="Ohkuma M."/>
            <person name="Hongoh Y."/>
        </authorList>
    </citation>
    <scope>NUCLEOTIDE SEQUENCE [LARGE SCALE GENOMIC DNA]</scope>
    <source>
        <strain evidence="1">NkOx7-01</strain>
    </source>
</reference>
<comment type="caution">
    <text evidence="1">The sequence shown here is derived from an EMBL/GenBank/DDBJ whole genome shotgun (WGS) entry which is preliminary data.</text>
</comment>
<gene>
    <name evidence="1" type="ORF">NO1_0502</name>
</gene>